<feature type="region of interest" description="Disordered" evidence="1">
    <location>
        <begin position="93"/>
        <end position="133"/>
    </location>
</feature>
<dbReference type="AlphaFoldDB" id="A0A139AX33"/>
<evidence type="ECO:0000313" key="2">
    <source>
        <dbReference type="EMBL" id="KXS21302.1"/>
    </source>
</evidence>
<keyword evidence="3" id="KW-1185">Reference proteome</keyword>
<feature type="compositionally biased region" description="Basic residues" evidence="1">
    <location>
        <begin position="114"/>
        <end position="123"/>
    </location>
</feature>
<feature type="compositionally biased region" description="Basic and acidic residues" evidence="1">
    <location>
        <begin position="52"/>
        <end position="62"/>
    </location>
</feature>
<feature type="region of interest" description="Disordered" evidence="1">
    <location>
        <begin position="217"/>
        <end position="292"/>
    </location>
</feature>
<gene>
    <name evidence="2" type="ORF">M427DRAFT_27708</name>
</gene>
<dbReference type="Proteomes" id="UP000070544">
    <property type="component" value="Unassembled WGS sequence"/>
</dbReference>
<feature type="region of interest" description="Disordered" evidence="1">
    <location>
        <begin position="1"/>
        <end position="67"/>
    </location>
</feature>
<name>A0A139AX33_GONPJ</name>
<feature type="compositionally biased region" description="Basic and acidic residues" evidence="1">
    <location>
        <begin position="93"/>
        <end position="102"/>
    </location>
</feature>
<evidence type="ECO:0000256" key="1">
    <source>
        <dbReference type="SAM" id="MobiDB-lite"/>
    </source>
</evidence>
<reference evidence="2 3" key="1">
    <citation type="journal article" date="2015" name="Genome Biol. Evol.">
        <title>Phylogenomic analyses indicate that early fungi evolved digesting cell walls of algal ancestors of land plants.</title>
        <authorList>
            <person name="Chang Y."/>
            <person name="Wang S."/>
            <person name="Sekimoto S."/>
            <person name="Aerts A.L."/>
            <person name="Choi C."/>
            <person name="Clum A."/>
            <person name="LaButti K.M."/>
            <person name="Lindquist E.A."/>
            <person name="Yee Ngan C."/>
            <person name="Ohm R.A."/>
            <person name="Salamov A.A."/>
            <person name="Grigoriev I.V."/>
            <person name="Spatafora J.W."/>
            <person name="Berbee M.L."/>
        </authorList>
    </citation>
    <scope>NUCLEOTIDE SEQUENCE [LARGE SCALE GENOMIC DNA]</scope>
    <source>
        <strain evidence="2 3">JEL478</strain>
    </source>
</reference>
<feature type="compositionally biased region" description="Basic residues" evidence="1">
    <location>
        <begin position="227"/>
        <end position="243"/>
    </location>
</feature>
<accession>A0A139AX33</accession>
<dbReference type="EMBL" id="KQ965733">
    <property type="protein sequence ID" value="KXS21302.1"/>
    <property type="molecule type" value="Genomic_DNA"/>
</dbReference>
<evidence type="ECO:0000313" key="3">
    <source>
        <dbReference type="Proteomes" id="UP000070544"/>
    </source>
</evidence>
<organism evidence="2 3">
    <name type="scientific">Gonapodya prolifera (strain JEL478)</name>
    <name type="common">Monoblepharis prolifera</name>
    <dbReference type="NCBI Taxonomy" id="1344416"/>
    <lineage>
        <taxon>Eukaryota</taxon>
        <taxon>Fungi</taxon>
        <taxon>Fungi incertae sedis</taxon>
        <taxon>Chytridiomycota</taxon>
        <taxon>Chytridiomycota incertae sedis</taxon>
        <taxon>Monoblepharidomycetes</taxon>
        <taxon>Monoblepharidales</taxon>
        <taxon>Gonapodyaceae</taxon>
        <taxon>Gonapodya</taxon>
    </lineage>
</organism>
<protein>
    <submittedName>
        <fullName evidence="2">Uncharacterized protein</fullName>
    </submittedName>
</protein>
<sequence length="292" mass="32742">MPTLRHLFLQNQTARRRATAPTERALLFSTQTGSYGNGDGDGDGDDEGNSNVEREDDGHHVEVEDEDGVRRAAIALERALSMRWEWDVPATDEVKKEDRETIEGMDAADIDASKKKKKKRKKKQTQESPPDEAPEFRLFDLVVPVSLAPVNVADVLARQAREERRKRIEEEQAREDEEEESRILALQSCAVTAYDVFREAAVPWPFSWPHRVIHLPAPSPDGSSATSRKHTRSRPSPAMKRRWRERDKDRQRVLGKIARMKAAAAGGQQGGTRPIAQPRAPKSAGARPFGNG</sequence>
<proteinExistence type="predicted"/>